<dbReference type="Gene3D" id="2.40.160.10">
    <property type="entry name" value="Porin"/>
    <property type="match status" value="1"/>
</dbReference>
<evidence type="ECO:0000256" key="2">
    <source>
        <dbReference type="ARBA" id="ARBA00011233"/>
    </source>
</evidence>
<keyword evidence="4" id="KW-1134">Transmembrane beta strand</keyword>
<dbReference type="GO" id="GO:0034220">
    <property type="term" value="P:monoatomic ion transmembrane transport"/>
    <property type="evidence" value="ECO:0007669"/>
    <property type="project" value="InterPro"/>
</dbReference>
<dbReference type="PANTHER" id="PTHR34501:SF9">
    <property type="entry name" value="MAJOR OUTER MEMBRANE PROTEIN P.IA"/>
    <property type="match status" value="1"/>
</dbReference>
<keyword evidence="9" id="KW-0472">Membrane</keyword>
<proteinExistence type="predicted"/>
<protein>
    <submittedName>
        <fullName evidence="13">Outer membrane porin protein 32</fullName>
    </submittedName>
</protein>
<keyword evidence="5" id="KW-0812">Transmembrane</keyword>
<dbReference type="InterPro" id="IPR050298">
    <property type="entry name" value="Gram-neg_bact_OMP"/>
</dbReference>
<dbReference type="AlphaFoldDB" id="A0A5E4WE33"/>
<keyword evidence="6" id="KW-0732">Signal</keyword>
<dbReference type="CDD" id="cd00342">
    <property type="entry name" value="gram_neg_porins"/>
    <property type="match status" value="1"/>
</dbReference>
<feature type="compositionally biased region" description="Basic and acidic residues" evidence="11">
    <location>
        <begin position="1"/>
        <end position="15"/>
    </location>
</feature>
<feature type="domain" description="Porin" evidence="12">
    <location>
        <begin position="37"/>
        <end position="339"/>
    </location>
</feature>
<dbReference type="GO" id="GO:0015288">
    <property type="term" value="F:porin activity"/>
    <property type="evidence" value="ECO:0007669"/>
    <property type="project" value="UniProtKB-KW"/>
</dbReference>
<keyword evidence="10" id="KW-0998">Cell outer membrane</keyword>
<evidence type="ECO:0000256" key="5">
    <source>
        <dbReference type="ARBA" id="ARBA00022692"/>
    </source>
</evidence>
<evidence type="ECO:0000256" key="8">
    <source>
        <dbReference type="ARBA" id="ARBA00023114"/>
    </source>
</evidence>
<evidence type="ECO:0000256" key="7">
    <source>
        <dbReference type="ARBA" id="ARBA00023065"/>
    </source>
</evidence>
<dbReference type="SUPFAM" id="SSF56935">
    <property type="entry name" value="Porins"/>
    <property type="match status" value="1"/>
</dbReference>
<dbReference type="Proteomes" id="UP000343317">
    <property type="component" value="Unassembled WGS sequence"/>
</dbReference>
<evidence type="ECO:0000256" key="10">
    <source>
        <dbReference type="ARBA" id="ARBA00023237"/>
    </source>
</evidence>
<dbReference type="PRINTS" id="PR00182">
    <property type="entry name" value="ECOLNEIPORIN"/>
</dbReference>
<evidence type="ECO:0000259" key="12">
    <source>
        <dbReference type="Pfam" id="PF13609"/>
    </source>
</evidence>
<gene>
    <name evidence="13" type="ORF">PHO31112_03157</name>
</gene>
<evidence type="ECO:0000256" key="1">
    <source>
        <dbReference type="ARBA" id="ARBA00004571"/>
    </source>
</evidence>
<keyword evidence="14" id="KW-1185">Reference proteome</keyword>
<evidence type="ECO:0000256" key="11">
    <source>
        <dbReference type="SAM" id="MobiDB-lite"/>
    </source>
</evidence>
<dbReference type="InterPro" id="IPR023614">
    <property type="entry name" value="Porin_dom_sf"/>
</dbReference>
<evidence type="ECO:0000313" key="13">
    <source>
        <dbReference type="EMBL" id="VVE21586.1"/>
    </source>
</evidence>
<comment type="subunit">
    <text evidence="2">Homotrimer.</text>
</comment>
<evidence type="ECO:0000256" key="3">
    <source>
        <dbReference type="ARBA" id="ARBA00022448"/>
    </source>
</evidence>
<keyword evidence="7" id="KW-0406">Ion transport</keyword>
<evidence type="ECO:0000256" key="4">
    <source>
        <dbReference type="ARBA" id="ARBA00022452"/>
    </source>
</evidence>
<sequence>MPQADSDRRKLDMTQKTHTLARSQAGALSPGRATLATLALAIGLTASQAAHAQASSVTLYGLLDLSLDWSHSGSQSTYRMLSGAQTGSRFGLKGSEEIGGGNRINFTLENGFNLNNGTASDSTSIFNRQAWVGASGRWGEVRFGRQNSPLYVPLEGKFDATGASTIASGLNSFATLSVRASNAIYYGTPDIAGFSAQAMLGLRDGTTTLRSGINNYHLTASYTRGPVDLGVGFQSVDSAMNASTLKAFFGGGSYDFGTVRLFAGFHHAQQSDGSVDKNVYTVSGAYRFNPASSLALVYSHLDDRTPAARNADHVGLMYAYWLSKQTWLYASGAVLLNKGRASYALAGSTTPGVAVAYSGADAQGIQIGVQHRF</sequence>
<keyword evidence="3" id="KW-0813">Transport</keyword>
<evidence type="ECO:0000256" key="6">
    <source>
        <dbReference type="ARBA" id="ARBA00022729"/>
    </source>
</evidence>
<dbReference type="InterPro" id="IPR033900">
    <property type="entry name" value="Gram_neg_porin_domain"/>
</dbReference>
<organism evidence="13 14">
    <name type="scientific">Pandoraea horticolens</name>
    <dbReference type="NCBI Taxonomy" id="2508298"/>
    <lineage>
        <taxon>Bacteria</taxon>
        <taxon>Pseudomonadati</taxon>
        <taxon>Pseudomonadota</taxon>
        <taxon>Betaproteobacteria</taxon>
        <taxon>Burkholderiales</taxon>
        <taxon>Burkholderiaceae</taxon>
        <taxon>Pandoraea</taxon>
    </lineage>
</organism>
<name>A0A5E4WE33_9BURK</name>
<keyword evidence="8" id="KW-0626">Porin</keyword>
<accession>A0A5E4WE33</accession>
<dbReference type="Pfam" id="PF13609">
    <property type="entry name" value="Porin_4"/>
    <property type="match status" value="1"/>
</dbReference>
<evidence type="ECO:0000313" key="14">
    <source>
        <dbReference type="Proteomes" id="UP000343317"/>
    </source>
</evidence>
<reference evidence="13 14" key="1">
    <citation type="submission" date="2019-08" db="EMBL/GenBank/DDBJ databases">
        <authorList>
            <person name="Peeters C."/>
        </authorList>
    </citation>
    <scope>NUCLEOTIDE SEQUENCE [LARGE SCALE GENOMIC DNA]</scope>
    <source>
        <strain evidence="13 14">LMG 31112</strain>
    </source>
</reference>
<feature type="region of interest" description="Disordered" evidence="11">
    <location>
        <begin position="1"/>
        <end position="25"/>
    </location>
</feature>
<evidence type="ECO:0000256" key="9">
    <source>
        <dbReference type="ARBA" id="ARBA00023136"/>
    </source>
</evidence>
<dbReference type="GO" id="GO:0046930">
    <property type="term" value="C:pore complex"/>
    <property type="evidence" value="ECO:0007669"/>
    <property type="project" value="UniProtKB-KW"/>
</dbReference>
<comment type="subcellular location">
    <subcellularLocation>
        <location evidence="1">Cell outer membrane</location>
        <topology evidence="1">Multi-pass membrane protein</topology>
    </subcellularLocation>
</comment>
<dbReference type="InterPro" id="IPR001702">
    <property type="entry name" value="Porin_Gram-ve"/>
</dbReference>
<dbReference type="GO" id="GO:0009279">
    <property type="term" value="C:cell outer membrane"/>
    <property type="evidence" value="ECO:0007669"/>
    <property type="project" value="UniProtKB-SubCell"/>
</dbReference>
<dbReference type="PANTHER" id="PTHR34501">
    <property type="entry name" value="PROTEIN YDDL-RELATED"/>
    <property type="match status" value="1"/>
</dbReference>
<dbReference type="EMBL" id="CABPSM010000009">
    <property type="protein sequence ID" value="VVE21586.1"/>
    <property type="molecule type" value="Genomic_DNA"/>
</dbReference>